<keyword evidence="4" id="KW-1185">Reference proteome</keyword>
<dbReference type="Proteomes" id="UP001501427">
    <property type="component" value="Unassembled WGS sequence"/>
</dbReference>
<evidence type="ECO:0000313" key="1">
    <source>
        <dbReference type="EMBL" id="GAA0575440.1"/>
    </source>
</evidence>
<dbReference type="EMBL" id="JACHMV010000001">
    <property type="protein sequence ID" value="MBB4779024.1"/>
    <property type="molecule type" value="Genomic_DNA"/>
</dbReference>
<protein>
    <submittedName>
        <fullName evidence="2">Uncharacterized protein</fullName>
    </submittedName>
</protein>
<dbReference type="RefSeq" id="WP_184890203.1">
    <property type="nucleotide sequence ID" value="NZ_BAAAHD010000037.1"/>
</dbReference>
<reference evidence="1" key="3">
    <citation type="submission" date="2023-12" db="EMBL/GenBank/DDBJ databases">
        <authorList>
            <person name="Sun Q."/>
            <person name="Inoue M."/>
        </authorList>
    </citation>
    <scope>NUCLEOTIDE SEQUENCE</scope>
    <source>
        <strain evidence="1">JCM 10667</strain>
    </source>
</reference>
<gene>
    <name evidence="2" type="ORF">F4557_007442</name>
    <name evidence="1" type="ORF">GCM10009546_42530</name>
</gene>
<sequence length="158" mass="17220">MVVSTLVLALLAIGARWALSGGLYGCTDRDERLASTLVRSDVLRLHPRGATLQDQYSGCDEDDGFAYAGRQYRPTSNEESILAFYRTRALVAGWKLLKENATPVPPEGLVGSATRLCFTKALNDVTGYLSVWFPSDFGDNTTYFGVEVTASHDGSAWC</sequence>
<reference evidence="2 3" key="2">
    <citation type="submission" date="2020-08" db="EMBL/GenBank/DDBJ databases">
        <title>Sequencing the genomes of 1000 actinobacteria strains.</title>
        <authorList>
            <person name="Klenk H.-P."/>
        </authorList>
    </citation>
    <scope>NUCLEOTIDE SEQUENCE [LARGE SCALE GENOMIC DNA]</scope>
    <source>
        <strain evidence="2 3">DSM 44772</strain>
    </source>
</reference>
<organism evidence="2 3">
    <name type="scientific">Actinomadura livida</name>
    <dbReference type="NCBI Taxonomy" id="79909"/>
    <lineage>
        <taxon>Bacteria</taxon>
        <taxon>Bacillati</taxon>
        <taxon>Actinomycetota</taxon>
        <taxon>Actinomycetes</taxon>
        <taxon>Streptosporangiales</taxon>
        <taxon>Thermomonosporaceae</taxon>
        <taxon>Actinomadura</taxon>
    </lineage>
</organism>
<dbReference type="EMBL" id="BAAAHD010000037">
    <property type="protein sequence ID" value="GAA0575440.1"/>
    <property type="molecule type" value="Genomic_DNA"/>
</dbReference>
<accession>A0A7W7IKY8</accession>
<dbReference type="Proteomes" id="UP000549343">
    <property type="component" value="Unassembled WGS sequence"/>
</dbReference>
<evidence type="ECO:0000313" key="2">
    <source>
        <dbReference type="EMBL" id="MBB4779024.1"/>
    </source>
</evidence>
<dbReference type="AlphaFoldDB" id="A0A7W7IKY8"/>
<evidence type="ECO:0000313" key="3">
    <source>
        <dbReference type="Proteomes" id="UP000549343"/>
    </source>
</evidence>
<proteinExistence type="predicted"/>
<comment type="caution">
    <text evidence="2">The sequence shown here is derived from an EMBL/GenBank/DDBJ whole genome shotgun (WGS) entry which is preliminary data.</text>
</comment>
<evidence type="ECO:0000313" key="4">
    <source>
        <dbReference type="Proteomes" id="UP001501427"/>
    </source>
</evidence>
<reference evidence="1 4" key="1">
    <citation type="journal article" date="2019" name="Int. J. Syst. Evol. Microbiol.">
        <title>The Global Catalogue of Microorganisms (GCM) 10K type strain sequencing project: providing services to taxonomists for standard genome sequencing and annotation.</title>
        <authorList>
            <consortium name="The Broad Institute Genomics Platform"/>
            <consortium name="The Broad Institute Genome Sequencing Center for Infectious Disease"/>
            <person name="Wu L."/>
            <person name="Ma J."/>
        </authorList>
    </citation>
    <scope>NUCLEOTIDE SEQUENCE [LARGE SCALE GENOMIC DNA]</scope>
    <source>
        <strain evidence="1 4">JCM 10667</strain>
    </source>
</reference>
<name>A0A7W7IKY8_9ACTN</name>